<keyword evidence="2" id="KW-1185">Reference proteome</keyword>
<reference evidence="1 2" key="1">
    <citation type="submission" date="2019-11" db="EMBL/GenBank/DDBJ databases">
        <title>Novel species isolated from a subtropical stream in China.</title>
        <authorList>
            <person name="Lu H."/>
        </authorList>
    </citation>
    <scope>NUCLEOTIDE SEQUENCE [LARGE SCALE GENOMIC DNA]</scope>
    <source>
        <strain evidence="1 2">FT80W</strain>
    </source>
</reference>
<dbReference type="RefSeq" id="WP_154372662.1">
    <property type="nucleotide sequence ID" value="NZ_WKJK01000001.1"/>
</dbReference>
<evidence type="ECO:0000313" key="1">
    <source>
        <dbReference type="EMBL" id="MRW88803.1"/>
    </source>
</evidence>
<accession>A0A6I2KSU8</accession>
<dbReference type="EMBL" id="WKJK01000001">
    <property type="protein sequence ID" value="MRW88803.1"/>
    <property type="molecule type" value="Genomic_DNA"/>
</dbReference>
<name>A0A6I2KSU8_9BURK</name>
<dbReference type="Proteomes" id="UP000433309">
    <property type="component" value="Unassembled WGS sequence"/>
</dbReference>
<protein>
    <submittedName>
        <fullName evidence="1">Uncharacterized protein</fullName>
    </submittedName>
</protein>
<organism evidence="1 2">
    <name type="scientific">Duganella guangzhouensis</name>
    <dbReference type="NCBI Taxonomy" id="2666084"/>
    <lineage>
        <taxon>Bacteria</taxon>
        <taxon>Pseudomonadati</taxon>
        <taxon>Pseudomonadota</taxon>
        <taxon>Betaproteobacteria</taxon>
        <taxon>Burkholderiales</taxon>
        <taxon>Oxalobacteraceae</taxon>
        <taxon>Telluria group</taxon>
        <taxon>Duganella</taxon>
    </lineage>
</organism>
<sequence length="83" mass="9131">MSHSDQRPLPHLAAVPRDFIRSLAQTEPTLGDVLAAVNSLAARFDRLESAVNPPPSQLVVNPDEIARTMAQLRIARPITRVPR</sequence>
<proteinExistence type="predicted"/>
<gene>
    <name evidence="1" type="ORF">GJ699_02255</name>
</gene>
<dbReference type="AlphaFoldDB" id="A0A6I2KSU8"/>
<evidence type="ECO:0000313" key="2">
    <source>
        <dbReference type="Proteomes" id="UP000433309"/>
    </source>
</evidence>
<comment type="caution">
    <text evidence="1">The sequence shown here is derived from an EMBL/GenBank/DDBJ whole genome shotgun (WGS) entry which is preliminary data.</text>
</comment>